<dbReference type="Gramene" id="Jr_Scaffold_651_00010_p1">
    <property type="protein sequence ID" value="cds.Jr_Scaffold_651_00010_p1"/>
    <property type="gene ID" value="Jr_Scaffold_651_00010"/>
</dbReference>
<evidence type="ECO:0000313" key="2">
    <source>
        <dbReference type="Proteomes" id="UP000619265"/>
    </source>
</evidence>
<proteinExistence type="predicted"/>
<accession>A0A833WSI7</accession>
<protein>
    <submittedName>
        <fullName evidence="1">Uncharacterized protein</fullName>
    </submittedName>
</protein>
<gene>
    <name evidence="1" type="ORF">F2P56_037076</name>
</gene>
<comment type="caution">
    <text evidence="1">The sequence shown here is derived from an EMBL/GenBank/DDBJ whole genome shotgun (WGS) entry which is preliminary data.</text>
</comment>
<sequence length="119" mass="13658">MKIQALLARYEKASGQKINMNKTSMIFSGNVSIDRKKELLQLWGVIGVQEYERYLGLPPAVGRSKTKDFIEIKQRVWQKLQSWKENLLSQGGREILIKAVALSMPTYSMSCYLLVYAQN</sequence>
<dbReference type="PANTHER" id="PTHR33116">
    <property type="entry name" value="REVERSE TRANSCRIPTASE ZINC-BINDING DOMAIN-CONTAINING PROTEIN-RELATED-RELATED"/>
    <property type="match status" value="1"/>
</dbReference>
<dbReference type="AlphaFoldDB" id="A0A833WSI7"/>
<dbReference type="EMBL" id="LIHL02000661">
    <property type="protein sequence ID" value="KAF5441971.1"/>
    <property type="molecule type" value="Genomic_DNA"/>
</dbReference>
<dbReference type="PANTHER" id="PTHR33116:SF86">
    <property type="entry name" value="REVERSE TRANSCRIPTASE DOMAIN-CONTAINING PROTEIN"/>
    <property type="match status" value="1"/>
</dbReference>
<reference evidence="1" key="1">
    <citation type="submission" date="2015-10" db="EMBL/GenBank/DDBJ databases">
        <authorList>
            <person name="Martinez-Garcia P.J."/>
            <person name="Crepeau M.W."/>
            <person name="Puiu D."/>
            <person name="Gonzalez-Ibeas D."/>
            <person name="Whalen J."/>
            <person name="Stevens K."/>
            <person name="Paul R."/>
            <person name="Butterfield T."/>
            <person name="Britton M."/>
            <person name="Reagan R."/>
            <person name="Chakraborty S."/>
            <person name="Walawage S.L."/>
            <person name="Vasquez-Gross H.A."/>
            <person name="Cardeno C."/>
            <person name="Famula R."/>
            <person name="Pratt K."/>
            <person name="Kuruganti S."/>
            <person name="Aradhya M.K."/>
            <person name="Leslie C.A."/>
            <person name="Dandekar A.M."/>
            <person name="Salzberg S.L."/>
            <person name="Wegrzyn J.L."/>
            <person name="Langley C.H."/>
            <person name="Neale D.B."/>
        </authorList>
    </citation>
    <scope>NUCLEOTIDE SEQUENCE</scope>
    <source>
        <tissue evidence="1">Leaves</tissue>
    </source>
</reference>
<organism evidence="1 2">
    <name type="scientific">Juglans regia</name>
    <name type="common">English walnut</name>
    <dbReference type="NCBI Taxonomy" id="51240"/>
    <lineage>
        <taxon>Eukaryota</taxon>
        <taxon>Viridiplantae</taxon>
        <taxon>Streptophyta</taxon>
        <taxon>Embryophyta</taxon>
        <taxon>Tracheophyta</taxon>
        <taxon>Spermatophyta</taxon>
        <taxon>Magnoliopsida</taxon>
        <taxon>eudicotyledons</taxon>
        <taxon>Gunneridae</taxon>
        <taxon>Pentapetalae</taxon>
        <taxon>rosids</taxon>
        <taxon>fabids</taxon>
        <taxon>Fagales</taxon>
        <taxon>Juglandaceae</taxon>
        <taxon>Juglans</taxon>
    </lineage>
</organism>
<evidence type="ECO:0000313" key="1">
    <source>
        <dbReference type="EMBL" id="KAF5441971.1"/>
    </source>
</evidence>
<reference evidence="1" key="2">
    <citation type="submission" date="2020-03" db="EMBL/GenBank/DDBJ databases">
        <title>Walnut 2.0.</title>
        <authorList>
            <person name="Marrano A."/>
            <person name="Britton M."/>
            <person name="Zimin A.V."/>
            <person name="Zaini P.A."/>
            <person name="Workman R."/>
            <person name="Puiu D."/>
            <person name="Bianco L."/>
            <person name="Allen B.J."/>
            <person name="Troggio M."/>
            <person name="Leslie C.A."/>
            <person name="Timp W."/>
            <person name="Dendekar A."/>
            <person name="Salzberg S.L."/>
            <person name="Neale D.B."/>
        </authorList>
    </citation>
    <scope>NUCLEOTIDE SEQUENCE</scope>
    <source>
        <tissue evidence="1">Leaves</tissue>
    </source>
</reference>
<name>A0A833WSI7_JUGRE</name>
<dbReference type="Proteomes" id="UP000619265">
    <property type="component" value="Unassembled WGS sequence"/>
</dbReference>